<sequence>MVALESIEVYQAISDGTVNLVDKFFEMQRNDALKALDIYTERMLDVIEVSVISERQQSNAVNLVFAFKITEQFSPVPLLKSYLKEARKACLPVKPGNASPLVLSHCTNLRLVTLAEIEEGC</sequence>
<dbReference type="GO" id="GO:0030136">
    <property type="term" value="C:clathrin-coated vesicle"/>
    <property type="evidence" value="ECO:0007669"/>
    <property type="project" value="InterPro"/>
</dbReference>
<evidence type="ECO:0000313" key="3">
    <source>
        <dbReference type="Proteomes" id="UP001457282"/>
    </source>
</evidence>
<dbReference type="AlphaFoldDB" id="A0AAW1XXX3"/>
<dbReference type="GO" id="GO:0005545">
    <property type="term" value="F:1-phosphatidylinositol binding"/>
    <property type="evidence" value="ECO:0007669"/>
    <property type="project" value="InterPro"/>
</dbReference>
<keyword evidence="1" id="KW-0221">Differentiation</keyword>
<organism evidence="2 3">
    <name type="scientific">Rubus argutus</name>
    <name type="common">Southern blackberry</name>
    <dbReference type="NCBI Taxonomy" id="59490"/>
    <lineage>
        <taxon>Eukaryota</taxon>
        <taxon>Viridiplantae</taxon>
        <taxon>Streptophyta</taxon>
        <taxon>Embryophyta</taxon>
        <taxon>Tracheophyta</taxon>
        <taxon>Spermatophyta</taxon>
        <taxon>Magnoliopsida</taxon>
        <taxon>eudicotyledons</taxon>
        <taxon>Gunneridae</taxon>
        <taxon>Pentapetalae</taxon>
        <taxon>rosids</taxon>
        <taxon>fabids</taxon>
        <taxon>Rosales</taxon>
        <taxon>Rosaceae</taxon>
        <taxon>Rosoideae</taxon>
        <taxon>Rosoideae incertae sedis</taxon>
        <taxon>Rubus</taxon>
    </lineage>
</organism>
<keyword evidence="1" id="KW-0287">Flowering</keyword>
<dbReference type="GO" id="GO:0030276">
    <property type="term" value="F:clathrin binding"/>
    <property type="evidence" value="ECO:0007669"/>
    <property type="project" value="InterPro"/>
</dbReference>
<keyword evidence="3" id="KW-1185">Reference proteome</keyword>
<gene>
    <name evidence="2" type="ORF">M0R45_007515</name>
</gene>
<comment type="caution">
    <text evidence="2">The sequence shown here is derived from an EMBL/GenBank/DDBJ whole genome shotgun (WGS) entry which is preliminary data.</text>
</comment>
<dbReference type="InterPro" id="IPR012474">
    <property type="entry name" value="Frigida"/>
</dbReference>
<proteinExistence type="inferred from homology"/>
<evidence type="ECO:0000256" key="1">
    <source>
        <dbReference type="RuleBase" id="RU364012"/>
    </source>
</evidence>
<dbReference type="GO" id="GO:0048268">
    <property type="term" value="P:clathrin coat assembly"/>
    <property type="evidence" value="ECO:0007669"/>
    <property type="project" value="InterPro"/>
</dbReference>
<dbReference type="Proteomes" id="UP001457282">
    <property type="component" value="Unassembled WGS sequence"/>
</dbReference>
<accession>A0AAW1XXX3</accession>
<dbReference type="Pfam" id="PF07899">
    <property type="entry name" value="Frigida"/>
    <property type="match status" value="1"/>
</dbReference>
<name>A0AAW1XXX3_RUBAR</name>
<evidence type="ECO:0000313" key="2">
    <source>
        <dbReference type="EMBL" id="KAK9941821.1"/>
    </source>
</evidence>
<reference evidence="2 3" key="1">
    <citation type="journal article" date="2023" name="G3 (Bethesda)">
        <title>A chromosome-length genome assembly and annotation of blackberry (Rubus argutus, cv. 'Hillquist').</title>
        <authorList>
            <person name="Bruna T."/>
            <person name="Aryal R."/>
            <person name="Dudchenko O."/>
            <person name="Sargent D.J."/>
            <person name="Mead D."/>
            <person name="Buti M."/>
            <person name="Cavallini A."/>
            <person name="Hytonen T."/>
            <person name="Andres J."/>
            <person name="Pham M."/>
            <person name="Weisz D."/>
            <person name="Mascagni F."/>
            <person name="Usai G."/>
            <person name="Natali L."/>
            <person name="Bassil N."/>
            <person name="Fernandez G.E."/>
            <person name="Lomsadze A."/>
            <person name="Armour M."/>
            <person name="Olukolu B."/>
            <person name="Poorten T."/>
            <person name="Britton C."/>
            <person name="Davik J."/>
            <person name="Ashrafi H."/>
            <person name="Aiden E.L."/>
            <person name="Borodovsky M."/>
            <person name="Worthington M."/>
        </authorList>
    </citation>
    <scope>NUCLEOTIDE SEQUENCE [LARGE SCALE GENOMIC DNA]</scope>
    <source>
        <strain evidence="2">PI 553951</strain>
    </source>
</reference>
<protein>
    <recommendedName>
        <fullName evidence="1">FRIGIDA-like protein</fullName>
    </recommendedName>
</protein>
<comment type="similarity">
    <text evidence="1">Belongs to the Frigida family.</text>
</comment>
<dbReference type="GO" id="GO:0009908">
    <property type="term" value="P:flower development"/>
    <property type="evidence" value="ECO:0007669"/>
    <property type="project" value="UniProtKB-KW"/>
</dbReference>
<dbReference type="InterPro" id="IPR014712">
    <property type="entry name" value="ANTH_dom_sf"/>
</dbReference>
<dbReference type="GO" id="GO:0030154">
    <property type="term" value="P:cell differentiation"/>
    <property type="evidence" value="ECO:0007669"/>
    <property type="project" value="UniProtKB-KW"/>
</dbReference>
<dbReference type="Gene3D" id="1.20.58.150">
    <property type="entry name" value="ANTH domain"/>
    <property type="match status" value="1"/>
</dbReference>
<keyword evidence="1" id="KW-0217">Developmental protein</keyword>
<dbReference type="SUPFAM" id="SSF89009">
    <property type="entry name" value="GAT-like domain"/>
    <property type="match status" value="1"/>
</dbReference>
<dbReference type="EMBL" id="JBEDUW010000002">
    <property type="protein sequence ID" value="KAK9941821.1"/>
    <property type="molecule type" value="Genomic_DNA"/>
</dbReference>